<dbReference type="InterPro" id="IPR050624">
    <property type="entry name" value="HTH-type_Tx_Regulator"/>
</dbReference>
<reference evidence="5" key="1">
    <citation type="journal article" date="2019" name="Int. J. Syst. Evol. Microbiol.">
        <title>The Global Catalogue of Microorganisms (GCM) 10K type strain sequencing project: providing services to taxonomists for standard genome sequencing and annotation.</title>
        <authorList>
            <consortium name="The Broad Institute Genomics Platform"/>
            <consortium name="The Broad Institute Genome Sequencing Center for Infectious Disease"/>
            <person name="Wu L."/>
            <person name="Ma J."/>
        </authorList>
    </citation>
    <scope>NUCLEOTIDE SEQUENCE [LARGE SCALE GENOMIC DNA]</scope>
    <source>
        <strain evidence="5">CCM 8903</strain>
    </source>
</reference>
<organism evidence="4 5">
    <name type="scientific">Lacticaseibacillus baoqingensis</name>
    <dbReference type="NCBI Taxonomy" id="2486013"/>
    <lineage>
        <taxon>Bacteria</taxon>
        <taxon>Bacillati</taxon>
        <taxon>Bacillota</taxon>
        <taxon>Bacilli</taxon>
        <taxon>Lactobacillales</taxon>
        <taxon>Lactobacillaceae</taxon>
        <taxon>Lacticaseibacillus</taxon>
    </lineage>
</organism>
<accession>A0ABW4E7S4</accession>
<keyword evidence="5" id="KW-1185">Reference proteome</keyword>
<feature type="DNA-binding region" description="H-T-H motif" evidence="2">
    <location>
        <begin position="32"/>
        <end position="51"/>
    </location>
</feature>
<evidence type="ECO:0000256" key="2">
    <source>
        <dbReference type="PROSITE-ProRule" id="PRU00335"/>
    </source>
</evidence>
<evidence type="ECO:0000313" key="5">
    <source>
        <dbReference type="Proteomes" id="UP001597252"/>
    </source>
</evidence>
<dbReference type="PANTHER" id="PTHR43479:SF7">
    <property type="entry name" value="TETR-FAMILY TRANSCRIPTIONAL REGULATOR"/>
    <property type="match status" value="1"/>
</dbReference>
<keyword evidence="1 2" id="KW-0238">DNA-binding</keyword>
<dbReference type="EMBL" id="JBHTON010000050">
    <property type="protein sequence ID" value="MFD1485964.1"/>
    <property type="molecule type" value="Genomic_DNA"/>
</dbReference>
<dbReference type="RefSeq" id="WP_125751712.1">
    <property type="nucleotide sequence ID" value="NZ_JBHTON010000050.1"/>
</dbReference>
<dbReference type="PROSITE" id="PS50977">
    <property type="entry name" value="HTH_TETR_2"/>
    <property type="match status" value="1"/>
</dbReference>
<dbReference type="PANTHER" id="PTHR43479">
    <property type="entry name" value="ACREF/ENVCD OPERON REPRESSOR-RELATED"/>
    <property type="match status" value="1"/>
</dbReference>
<evidence type="ECO:0000259" key="3">
    <source>
        <dbReference type="PROSITE" id="PS50977"/>
    </source>
</evidence>
<gene>
    <name evidence="4" type="ORF">ACFQ5J_12065</name>
</gene>
<sequence length="199" mass="21993">MNKNDLRYRKTEENLKQAFLSLMLQQDCRRITIRQLCQAAQCARNTFYQHYPDLEALKAHLIGAVLTAIADSFRAPKTDLAHIDTAQIRRYTQAIIASVSAQLTTLQALLAKDDGTFQKQLADVIYTQVMAGDRGLSKVADTAINRLNAAYLAAAVAGFIARWLTEPAVSPAVAEQILFTIHQPTINTSSAYLATDPLK</sequence>
<comment type="caution">
    <text evidence="4">The sequence shown here is derived from an EMBL/GenBank/DDBJ whole genome shotgun (WGS) entry which is preliminary data.</text>
</comment>
<dbReference type="InterPro" id="IPR001647">
    <property type="entry name" value="HTH_TetR"/>
</dbReference>
<dbReference type="SUPFAM" id="SSF46689">
    <property type="entry name" value="Homeodomain-like"/>
    <property type="match status" value="1"/>
</dbReference>
<dbReference type="Gene3D" id="1.10.357.10">
    <property type="entry name" value="Tetracycline Repressor, domain 2"/>
    <property type="match status" value="1"/>
</dbReference>
<evidence type="ECO:0000313" key="4">
    <source>
        <dbReference type="EMBL" id="MFD1485964.1"/>
    </source>
</evidence>
<name>A0ABW4E7S4_9LACO</name>
<dbReference type="InterPro" id="IPR009057">
    <property type="entry name" value="Homeodomain-like_sf"/>
</dbReference>
<proteinExistence type="predicted"/>
<protein>
    <submittedName>
        <fullName evidence="4">TetR/AcrR family transcriptional regulator</fullName>
    </submittedName>
</protein>
<dbReference type="Proteomes" id="UP001597252">
    <property type="component" value="Unassembled WGS sequence"/>
</dbReference>
<feature type="domain" description="HTH tetR-type" evidence="3">
    <location>
        <begin position="9"/>
        <end position="69"/>
    </location>
</feature>
<evidence type="ECO:0000256" key="1">
    <source>
        <dbReference type="ARBA" id="ARBA00023125"/>
    </source>
</evidence>